<evidence type="ECO:0000256" key="13">
    <source>
        <dbReference type="ARBA" id="ARBA00023136"/>
    </source>
</evidence>
<gene>
    <name evidence="18" type="primary">LECRKS5</name>
    <name evidence="18" type="ORF">QJS10_CPB22g01549</name>
</gene>
<keyword evidence="4" id="KW-0723">Serine/threonine-protein kinase</keyword>
<keyword evidence="9 14" id="KW-0547">Nucleotide-binding</keyword>
<dbReference type="EMBL" id="JAUJYO010000022">
    <property type="protein sequence ID" value="KAK1283013.1"/>
    <property type="molecule type" value="Genomic_DNA"/>
</dbReference>
<dbReference type="PANTHER" id="PTHR27007">
    <property type="match status" value="1"/>
</dbReference>
<evidence type="ECO:0000256" key="4">
    <source>
        <dbReference type="ARBA" id="ARBA00022527"/>
    </source>
</evidence>
<keyword evidence="5" id="KW-0808">Transferase</keyword>
<keyword evidence="13 15" id="KW-0472">Membrane</keyword>
<keyword evidence="7 16" id="KW-0732">Signal</keyword>
<evidence type="ECO:0000256" key="11">
    <source>
        <dbReference type="ARBA" id="ARBA00022840"/>
    </source>
</evidence>
<dbReference type="InterPro" id="IPR017441">
    <property type="entry name" value="Protein_kinase_ATP_BS"/>
</dbReference>
<dbReference type="AlphaFoldDB" id="A0AAV9C422"/>
<evidence type="ECO:0000256" key="7">
    <source>
        <dbReference type="ARBA" id="ARBA00022729"/>
    </source>
</evidence>
<dbReference type="InterPro" id="IPR001220">
    <property type="entry name" value="Legume_lectin_dom"/>
</dbReference>
<dbReference type="Pfam" id="PF07714">
    <property type="entry name" value="PK_Tyr_Ser-Thr"/>
    <property type="match status" value="1"/>
</dbReference>
<evidence type="ECO:0000256" key="2">
    <source>
        <dbReference type="ARBA" id="ARBA00008536"/>
    </source>
</evidence>
<dbReference type="CDD" id="cd06899">
    <property type="entry name" value="lectin_legume_LecRK_Arcelin_ConA"/>
    <property type="match status" value="1"/>
</dbReference>
<comment type="similarity">
    <text evidence="3">In the C-terminal section; belongs to the protein kinase superfamily. Ser/Thr protein kinase family.</text>
</comment>
<name>A0AAV9C422_ACOCL</name>
<keyword evidence="12 15" id="KW-1133">Transmembrane helix</keyword>
<evidence type="ECO:0000256" key="8">
    <source>
        <dbReference type="ARBA" id="ARBA00022734"/>
    </source>
</evidence>
<dbReference type="GO" id="GO:0006952">
    <property type="term" value="P:defense response"/>
    <property type="evidence" value="ECO:0007669"/>
    <property type="project" value="UniProtKB-ARBA"/>
</dbReference>
<dbReference type="SMART" id="SM00220">
    <property type="entry name" value="S_TKc"/>
    <property type="match status" value="1"/>
</dbReference>
<dbReference type="Gene3D" id="3.30.200.20">
    <property type="entry name" value="Phosphorylase Kinase, domain 1"/>
    <property type="match status" value="1"/>
</dbReference>
<dbReference type="GO" id="GO:0004674">
    <property type="term" value="F:protein serine/threonine kinase activity"/>
    <property type="evidence" value="ECO:0007669"/>
    <property type="project" value="UniProtKB-KW"/>
</dbReference>
<dbReference type="GO" id="GO:0030246">
    <property type="term" value="F:carbohydrate binding"/>
    <property type="evidence" value="ECO:0007669"/>
    <property type="project" value="UniProtKB-KW"/>
</dbReference>
<dbReference type="GO" id="GO:0016020">
    <property type="term" value="C:membrane"/>
    <property type="evidence" value="ECO:0007669"/>
    <property type="project" value="UniProtKB-SubCell"/>
</dbReference>
<evidence type="ECO:0000259" key="17">
    <source>
        <dbReference type="PROSITE" id="PS50011"/>
    </source>
</evidence>
<dbReference type="FunFam" id="3.30.200.20:FF:000320">
    <property type="entry name" value="probable L-type lectin-domain containing receptor kinase S.5"/>
    <property type="match status" value="1"/>
</dbReference>
<dbReference type="Proteomes" id="UP001180020">
    <property type="component" value="Unassembled WGS sequence"/>
</dbReference>
<keyword evidence="18" id="KW-0675">Receptor</keyword>
<dbReference type="InterPro" id="IPR050528">
    <property type="entry name" value="L-type_Lectin-RKs"/>
</dbReference>
<dbReference type="InterPro" id="IPR008271">
    <property type="entry name" value="Ser/Thr_kinase_AS"/>
</dbReference>
<dbReference type="GO" id="GO:0005524">
    <property type="term" value="F:ATP binding"/>
    <property type="evidence" value="ECO:0007669"/>
    <property type="project" value="UniProtKB-UniRule"/>
</dbReference>
<evidence type="ECO:0000256" key="16">
    <source>
        <dbReference type="SAM" id="SignalP"/>
    </source>
</evidence>
<protein>
    <submittedName>
        <fullName evidence="18">L-type lectin-domain containing receptor kinase S.5</fullName>
    </submittedName>
</protein>
<reference evidence="18" key="2">
    <citation type="submission" date="2023-06" db="EMBL/GenBank/DDBJ databases">
        <authorList>
            <person name="Ma L."/>
            <person name="Liu K.-W."/>
            <person name="Li Z."/>
            <person name="Hsiao Y.-Y."/>
            <person name="Qi Y."/>
            <person name="Fu T."/>
            <person name="Tang G."/>
            <person name="Zhang D."/>
            <person name="Sun W.-H."/>
            <person name="Liu D.-K."/>
            <person name="Li Y."/>
            <person name="Chen G.-Z."/>
            <person name="Liu X.-D."/>
            <person name="Liao X.-Y."/>
            <person name="Jiang Y.-T."/>
            <person name="Yu X."/>
            <person name="Hao Y."/>
            <person name="Huang J."/>
            <person name="Zhao X.-W."/>
            <person name="Ke S."/>
            <person name="Chen Y.-Y."/>
            <person name="Wu W.-L."/>
            <person name="Hsu J.-L."/>
            <person name="Lin Y.-F."/>
            <person name="Huang M.-D."/>
            <person name="Li C.-Y."/>
            <person name="Huang L."/>
            <person name="Wang Z.-W."/>
            <person name="Zhao X."/>
            <person name="Zhong W.-Y."/>
            <person name="Peng D.-H."/>
            <person name="Ahmad S."/>
            <person name="Lan S."/>
            <person name="Zhang J.-S."/>
            <person name="Tsai W.-C."/>
            <person name="Van De Peer Y."/>
            <person name="Liu Z.-J."/>
        </authorList>
    </citation>
    <scope>NUCLEOTIDE SEQUENCE</scope>
    <source>
        <strain evidence="18">CP</strain>
        <tissue evidence="18">Leaves</tissue>
    </source>
</reference>
<dbReference type="InterPro" id="IPR013320">
    <property type="entry name" value="ConA-like_dom_sf"/>
</dbReference>
<feature type="binding site" evidence="14">
    <location>
        <position position="391"/>
    </location>
    <ligand>
        <name>ATP</name>
        <dbReference type="ChEBI" id="CHEBI:30616"/>
    </ligand>
</feature>
<evidence type="ECO:0000256" key="6">
    <source>
        <dbReference type="ARBA" id="ARBA00022692"/>
    </source>
</evidence>
<evidence type="ECO:0000256" key="3">
    <source>
        <dbReference type="ARBA" id="ARBA00010217"/>
    </source>
</evidence>
<evidence type="ECO:0000256" key="1">
    <source>
        <dbReference type="ARBA" id="ARBA00004479"/>
    </source>
</evidence>
<accession>A0AAV9C422</accession>
<dbReference type="InterPro" id="IPR001245">
    <property type="entry name" value="Ser-Thr/Tyr_kinase_cat_dom"/>
</dbReference>
<sequence length="696" mass="77153">MAEPSWIIPITLLSIMLLSHPPIQTAQTLKTNTYTFGPFYQDSPDFDKFKFPSGTIGVGAGALQITPDSFNNPEIYLVNKAGRVMFTEPFRLYDPKKTRPTTTNTSTMLVASFNTTFDINIFRIDGTVPGEGIAFLIAPDLSESPPASHGGYLGLTNSTTNGNSSNHIIAIEFDTVEQSYDPVGGDHVGLDINSVVSSVTASLADFNIEIAPVNPTNHTVWIDYDGISRRLFVYMAKQYAPKPIKPVLVADVDLSQHVNQHSYFGFAASTSSHYELHCVLGWNLTVEVLPKERWLSGWKVWVVVVAAVVVVGVVVGVGFVLLKKRRLGREDMQYIMGKLRSLPGMPREFRFVELKRATNNFDGKNKLGEGGFGIVYKGVLEKEKVEVAVKKFSREKLKGKDDFLAELTIINRLRHKHLVRLVGWCHKNGMLLLVYDFMPNGSLDAHLYGDGDPLPWSRRYTVLADVASALTYLHNEYDQRVLHRDLKASNILLDSHFNARLGDFGLARALDNEKTSYMEAEGCFAGTPGYIAPECFHTQKATCESDVFGFGAVILEVVCGRRPYGVFPGGFKYLADWVWTLYREGRILESVDQKLEGEYSAEDAERLLLLGLACSHPIAAERLKTQAIAQIIYRSVPPPAVPRIKPAFIWPMVGSLSFESSSYYSGTTTHQSSSSSSNCVWPTMEGQAGQGEISMV</sequence>
<feature type="chain" id="PRO_5043765325" evidence="16">
    <location>
        <begin position="27"/>
        <end position="696"/>
    </location>
</feature>
<feature type="domain" description="Protein kinase" evidence="17">
    <location>
        <begin position="361"/>
        <end position="619"/>
    </location>
</feature>
<organism evidence="18 19">
    <name type="scientific">Acorus calamus</name>
    <name type="common">Sweet flag</name>
    <dbReference type="NCBI Taxonomy" id="4465"/>
    <lineage>
        <taxon>Eukaryota</taxon>
        <taxon>Viridiplantae</taxon>
        <taxon>Streptophyta</taxon>
        <taxon>Embryophyta</taxon>
        <taxon>Tracheophyta</taxon>
        <taxon>Spermatophyta</taxon>
        <taxon>Magnoliopsida</taxon>
        <taxon>Liliopsida</taxon>
        <taxon>Acoraceae</taxon>
        <taxon>Acorus</taxon>
    </lineage>
</organism>
<dbReference type="SUPFAM" id="SSF49899">
    <property type="entry name" value="Concanavalin A-like lectins/glucanases"/>
    <property type="match status" value="1"/>
</dbReference>
<comment type="similarity">
    <text evidence="2">In the N-terminal section; belongs to the leguminous lectin family.</text>
</comment>
<dbReference type="SUPFAM" id="SSF56112">
    <property type="entry name" value="Protein kinase-like (PK-like)"/>
    <property type="match status" value="1"/>
</dbReference>
<keyword evidence="6 15" id="KW-0812">Transmembrane</keyword>
<feature type="transmembrane region" description="Helical" evidence="15">
    <location>
        <begin position="300"/>
        <end position="322"/>
    </location>
</feature>
<dbReference type="PROSITE" id="PS50011">
    <property type="entry name" value="PROTEIN_KINASE_DOM"/>
    <property type="match status" value="1"/>
</dbReference>
<dbReference type="Pfam" id="PF00139">
    <property type="entry name" value="Lectin_legB"/>
    <property type="match status" value="1"/>
</dbReference>
<dbReference type="Gene3D" id="1.10.510.10">
    <property type="entry name" value="Transferase(Phosphotransferase) domain 1"/>
    <property type="match status" value="1"/>
</dbReference>
<comment type="subcellular location">
    <subcellularLocation>
        <location evidence="1">Membrane</location>
        <topology evidence="1">Single-pass type I membrane protein</topology>
    </subcellularLocation>
</comment>
<dbReference type="FunFam" id="1.10.510.10:FF:000444">
    <property type="entry name" value="probable L-type lectin-domain containing receptor kinase S.5"/>
    <property type="match status" value="1"/>
</dbReference>
<dbReference type="InterPro" id="IPR011009">
    <property type="entry name" value="Kinase-like_dom_sf"/>
</dbReference>
<proteinExistence type="inferred from homology"/>
<dbReference type="Gene3D" id="2.60.120.200">
    <property type="match status" value="1"/>
</dbReference>
<dbReference type="GO" id="GO:0051707">
    <property type="term" value="P:response to other organism"/>
    <property type="evidence" value="ECO:0007669"/>
    <property type="project" value="UniProtKB-ARBA"/>
</dbReference>
<dbReference type="InterPro" id="IPR000719">
    <property type="entry name" value="Prot_kinase_dom"/>
</dbReference>
<dbReference type="PROSITE" id="PS00107">
    <property type="entry name" value="PROTEIN_KINASE_ATP"/>
    <property type="match status" value="1"/>
</dbReference>
<evidence type="ECO:0000313" key="19">
    <source>
        <dbReference type="Proteomes" id="UP001180020"/>
    </source>
</evidence>
<keyword evidence="10 18" id="KW-0418">Kinase</keyword>
<comment type="caution">
    <text evidence="18">The sequence shown here is derived from an EMBL/GenBank/DDBJ whole genome shotgun (WGS) entry which is preliminary data.</text>
</comment>
<dbReference type="PROSITE" id="PS00108">
    <property type="entry name" value="PROTEIN_KINASE_ST"/>
    <property type="match status" value="1"/>
</dbReference>
<reference evidence="18" key="1">
    <citation type="journal article" date="2023" name="Nat. Commun.">
        <title>Diploid and tetraploid genomes of Acorus and the evolution of monocots.</title>
        <authorList>
            <person name="Ma L."/>
            <person name="Liu K.W."/>
            <person name="Li Z."/>
            <person name="Hsiao Y.Y."/>
            <person name="Qi Y."/>
            <person name="Fu T."/>
            <person name="Tang G.D."/>
            <person name="Zhang D."/>
            <person name="Sun W.H."/>
            <person name="Liu D.K."/>
            <person name="Li Y."/>
            <person name="Chen G.Z."/>
            <person name="Liu X.D."/>
            <person name="Liao X.Y."/>
            <person name="Jiang Y.T."/>
            <person name="Yu X."/>
            <person name="Hao Y."/>
            <person name="Huang J."/>
            <person name="Zhao X.W."/>
            <person name="Ke S."/>
            <person name="Chen Y.Y."/>
            <person name="Wu W.L."/>
            <person name="Hsu J.L."/>
            <person name="Lin Y.F."/>
            <person name="Huang M.D."/>
            <person name="Li C.Y."/>
            <person name="Huang L."/>
            <person name="Wang Z.W."/>
            <person name="Zhao X."/>
            <person name="Zhong W.Y."/>
            <person name="Peng D.H."/>
            <person name="Ahmad S."/>
            <person name="Lan S."/>
            <person name="Zhang J.S."/>
            <person name="Tsai W.C."/>
            <person name="Van de Peer Y."/>
            <person name="Liu Z.J."/>
        </authorList>
    </citation>
    <scope>NUCLEOTIDE SEQUENCE</scope>
    <source>
        <strain evidence="18">CP</strain>
    </source>
</reference>
<evidence type="ECO:0000313" key="18">
    <source>
        <dbReference type="EMBL" id="KAK1283013.1"/>
    </source>
</evidence>
<evidence type="ECO:0000256" key="9">
    <source>
        <dbReference type="ARBA" id="ARBA00022741"/>
    </source>
</evidence>
<evidence type="ECO:0000256" key="10">
    <source>
        <dbReference type="ARBA" id="ARBA00022777"/>
    </source>
</evidence>
<keyword evidence="8" id="KW-0430">Lectin</keyword>
<feature type="signal peptide" evidence="16">
    <location>
        <begin position="1"/>
        <end position="26"/>
    </location>
</feature>
<keyword evidence="11 14" id="KW-0067">ATP-binding</keyword>
<evidence type="ECO:0000256" key="12">
    <source>
        <dbReference type="ARBA" id="ARBA00022989"/>
    </source>
</evidence>
<keyword evidence="19" id="KW-1185">Reference proteome</keyword>
<evidence type="ECO:0000256" key="5">
    <source>
        <dbReference type="ARBA" id="ARBA00022679"/>
    </source>
</evidence>
<evidence type="ECO:0000256" key="14">
    <source>
        <dbReference type="PROSITE-ProRule" id="PRU10141"/>
    </source>
</evidence>
<evidence type="ECO:0000256" key="15">
    <source>
        <dbReference type="SAM" id="Phobius"/>
    </source>
</evidence>